<organism evidence="2">
    <name type="scientific">uncultured Blastococcus sp</name>
    <dbReference type="NCBI Taxonomy" id="217144"/>
    <lineage>
        <taxon>Bacteria</taxon>
        <taxon>Bacillati</taxon>
        <taxon>Actinomycetota</taxon>
        <taxon>Actinomycetes</taxon>
        <taxon>Geodermatophilales</taxon>
        <taxon>Geodermatophilaceae</taxon>
        <taxon>Blastococcus</taxon>
        <taxon>environmental samples</taxon>
    </lineage>
</organism>
<dbReference type="EMBL" id="CADCTI010000172">
    <property type="protein sequence ID" value="CAA9250472.1"/>
    <property type="molecule type" value="Genomic_DNA"/>
</dbReference>
<evidence type="ECO:0000256" key="1">
    <source>
        <dbReference type="SAM" id="Phobius"/>
    </source>
</evidence>
<feature type="transmembrane region" description="Helical" evidence="1">
    <location>
        <begin position="182"/>
        <end position="201"/>
    </location>
</feature>
<sequence>MAISVLDVRDTLTAPRVRVPARLVAATPDVSAPRRLPVSIVGAGLIAVLESIGLLAVALSSVNTALTRPVPGWIAAAGLFVLAAWVVLCAGSGAALVDGAGGALLMGVAYAETALVAVLLVVATVTPAFPATPLPVPVLGLLALTVPVGKLLLAGAPSSRAWIAAGPRVRENRRDPVQAHRLLATVTLGIIGISLGALAVLSPVPAGDAGLPGTVSDAVYHP</sequence>
<evidence type="ECO:0000313" key="2">
    <source>
        <dbReference type="EMBL" id="CAA9250472.1"/>
    </source>
</evidence>
<keyword evidence="1" id="KW-1133">Transmembrane helix</keyword>
<feature type="transmembrane region" description="Helical" evidence="1">
    <location>
        <begin position="73"/>
        <end position="97"/>
    </location>
</feature>
<feature type="transmembrane region" description="Helical" evidence="1">
    <location>
        <begin position="134"/>
        <end position="153"/>
    </location>
</feature>
<feature type="transmembrane region" description="Helical" evidence="1">
    <location>
        <begin position="40"/>
        <end position="61"/>
    </location>
</feature>
<gene>
    <name evidence="2" type="ORF">AVDCRST_MAG57-2049</name>
</gene>
<keyword evidence="1" id="KW-0812">Transmembrane</keyword>
<feature type="transmembrane region" description="Helical" evidence="1">
    <location>
        <begin position="104"/>
        <end position="128"/>
    </location>
</feature>
<reference evidence="2" key="1">
    <citation type="submission" date="2020-02" db="EMBL/GenBank/DDBJ databases">
        <authorList>
            <person name="Meier V. D."/>
        </authorList>
    </citation>
    <scope>NUCLEOTIDE SEQUENCE</scope>
    <source>
        <strain evidence="2">AVDCRST_MAG57</strain>
    </source>
</reference>
<name>A0A6J4IHK2_9ACTN</name>
<proteinExistence type="predicted"/>
<dbReference type="AlphaFoldDB" id="A0A6J4IHK2"/>
<keyword evidence="1" id="KW-0472">Membrane</keyword>
<protein>
    <submittedName>
        <fullName evidence="2">Uncharacterized protein</fullName>
    </submittedName>
</protein>
<accession>A0A6J4IHK2</accession>